<keyword evidence="2 5" id="KW-0378">Hydrolase</keyword>
<keyword evidence="6" id="KW-1185">Reference proteome</keyword>
<dbReference type="InterPro" id="IPR023346">
    <property type="entry name" value="Lysozyme-like_dom_sf"/>
</dbReference>
<evidence type="ECO:0000256" key="3">
    <source>
        <dbReference type="SAM" id="SignalP"/>
    </source>
</evidence>
<reference evidence="5 6" key="1">
    <citation type="submission" date="2018-09" db="EMBL/GenBank/DDBJ databases">
        <authorList>
            <person name="Tagini F."/>
        </authorList>
    </citation>
    <scope>NUCLEOTIDE SEQUENCE [LARGE SCALE GENOMIC DNA]</scope>
    <source>
        <strain evidence="5 6">MK136</strain>
    </source>
</reference>
<evidence type="ECO:0000256" key="1">
    <source>
        <dbReference type="ARBA" id="ARBA00010830"/>
    </source>
</evidence>
<dbReference type="Proteomes" id="UP000273307">
    <property type="component" value="Unassembled WGS sequence"/>
</dbReference>
<proteinExistence type="inferred from homology"/>
<evidence type="ECO:0000259" key="4">
    <source>
        <dbReference type="Pfam" id="PF06737"/>
    </source>
</evidence>
<name>A0A498Q1S9_9MYCO</name>
<dbReference type="CDD" id="cd13925">
    <property type="entry name" value="RPF"/>
    <property type="match status" value="1"/>
</dbReference>
<evidence type="ECO:0000313" key="6">
    <source>
        <dbReference type="Proteomes" id="UP000273307"/>
    </source>
</evidence>
<dbReference type="EMBL" id="UPHP01000067">
    <property type="protein sequence ID" value="VBA39247.1"/>
    <property type="molecule type" value="Genomic_DNA"/>
</dbReference>
<dbReference type="EC" id="3.-.-.-" evidence="5"/>
<comment type="similarity">
    <text evidence="1">Belongs to the transglycosylase family. Rpf subfamily.</text>
</comment>
<dbReference type="GO" id="GO:0042127">
    <property type="term" value="P:regulation of cell population proliferation"/>
    <property type="evidence" value="ECO:0007669"/>
    <property type="project" value="UniProtKB-ARBA"/>
</dbReference>
<dbReference type="GO" id="GO:0016787">
    <property type="term" value="F:hydrolase activity"/>
    <property type="evidence" value="ECO:0007669"/>
    <property type="project" value="UniProtKB-KW"/>
</dbReference>
<protein>
    <submittedName>
        <fullName evidence="5">Resuscitation-promoting factor RpfC</fullName>
        <ecNumber evidence="5">3.-.-.-</ecNumber>
    </submittedName>
</protein>
<dbReference type="AlphaFoldDB" id="A0A498Q1S9"/>
<gene>
    <name evidence="5" type="primary">rpfC</name>
    <name evidence="5" type="ORF">LAUMK136_02890</name>
</gene>
<feature type="chain" id="PRO_5019821997" evidence="3">
    <location>
        <begin position="35"/>
        <end position="141"/>
    </location>
</feature>
<keyword evidence="3" id="KW-0732">Signal</keyword>
<dbReference type="InterPro" id="IPR010618">
    <property type="entry name" value="RPF"/>
</dbReference>
<dbReference type="SUPFAM" id="SSF53955">
    <property type="entry name" value="Lysozyme-like"/>
    <property type="match status" value="1"/>
</dbReference>
<dbReference type="GO" id="GO:0009372">
    <property type="term" value="P:quorum sensing"/>
    <property type="evidence" value="ECO:0007669"/>
    <property type="project" value="UniProtKB-ARBA"/>
</dbReference>
<evidence type="ECO:0000313" key="5">
    <source>
        <dbReference type="EMBL" id="VBA39247.1"/>
    </source>
</evidence>
<organism evidence="5 6">
    <name type="scientific">Mycobacterium attenuatum</name>
    <dbReference type="NCBI Taxonomy" id="2341086"/>
    <lineage>
        <taxon>Bacteria</taxon>
        <taxon>Bacillati</taxon>
        <taxon>Actinomycetota</taxon>
        <taxon>Actinomycetes</taxon>
        <taxon>Mycobacteriales</taxon>
        <taxon>Mycobacteriaceae</taxon>
        <taxon>Mycobacterium</taxon>
    </lineage>
</organism>
<dbReference type="GO" id="GO:0005576">
    <property type="term" value="C:extracellular region"/>
    <property type="evidence" value="ECO:0007669"/>
    <property type="project" value="UniProtKB-ARBA"/>
</dbReference>
<evidence type="ECO:0000256" key="2">
    <source>
        <dbReference type="ARBA" id="ARBA00022801"/>
    </source>
</evidence>
<feature type="signal peptide" evidence="3">
    <location>
        <begin position="1"/>
        <end position="34"/>
    </location>
</feature>
<dbReference type="GO" id="GO:0010629">
    <property type="term" value="P:negative regulation of gene expression"/>
    <property type="evidence" value="ECO:0007669"/>
    <property type="project" value="UniProtKB-ARBA"/>
</dbReference>
<sequence length="141" mass="14633">MPDMTRIAKPLIKSATAAAFVAASMSLATAIAHADVMNWDAVAQCESGGNWTANTGNGSYGGLQFKQSTWDEYGGVGSPANASKQEQIAVANRVLVGQGPAAWPKCASAGGLAPVPLVLPKPVRQLQQTVTEVITLFTPHQ</sequence>
<feature type="domain" description="Resuscitation-promoting factor core lysozyme-like" evidence="4">
    <location>
        <begin position="34"/>
        <end position="106"/>
    </location>
</feature>
<dbReference type="Pfam" id="PF06737">
    <property type="entry name" value="Transglycosylas"/>
    <property type="match status" value="1"/>
</dbReference>
<dbReference type="Gene3D" id="1.10.530.10">
    <property type="match status" value="1"/>
</dbReference>
<accession>A0A498Q1S9</accession>